<keyword evidence="5" id="KW-1185">Reference proteome</keyword>
<feature type="signal peptide" evidence="2">
    <location>
        <begin position="1"/>
        <end position="28"/>
    </location>
</feature>
<dbReference type="Proteomes" id="UP000030762">
    <property type="component" value="Unassembled WGS sequence"/>
</dbReference>
<keyword evidence="1" id="KW-1133">Transmembrane helix</keyword>
<dbReference type="RefSeq" id="XP_008610922.1">
    <property type="nucleotide sequence ID" value="XM_008612700.1"/>
</dbReference>
<name>T0QLL4_SAPDV</name>
<dbReference type="PANTHER" id="PTHR33987">
    <property type="entry name" value="CALCINEURIN-LIKE METALLO-PHOSPHOESTERASE SUPERFAMILY PROTEIN"/>
    <property type="match status" value="1"/>
</dbReference>
<evidence type="ECO:0000256" key="2">
    <source>
        <dbReference type="SAM" id="SignalP"/>
    </source>
</evidence>
<dbReference type="InterPro" id="IPR029052">
    <property type="entry name" value="Metallo-depent_PP-like"/>
</dbReference>
<evidence type="ECO:0000256" key="1">
    <source>
        <dbReference type="SAM" id="Phobius"/>
    </source>
</evidence>
<feature type="transmembrane region" description="Helical" evidence="1">
    <location>
        <begin position="32"/>
        <end position="50"/>
    </location>
</feature>
<dbReference type="VEuPathDB" id="FungiDB:SDRG_06892"/>
<dbReference type="InterPro" id="IPR038607">
    <property type="entry name" value="PhoD-like_sf"/>
</dbReference>
<evidence type="ECO:0000259" key="3">
    <source>
        <dbReference type="Pfam" id="PF09423"/>
    </source>
</evidence>
<dbReference type="Pfam" id="PF09423">
    <property type="entry name" value="PhoD"/>
    <property type="match status" value="1"/>
</dbReference>
<dbReference type="EMBL" id="JH767150">
    <property type="protein sequence ID" value="EQC35605.1"/>
    <property type="molecule type" value="Genomic_DNA"/>
</dbReference>
<feature type="chain" id="PRO_5007727355" description="PhoD-like phosphatase metallophosphatase domain-containing protein" evidence="2">
    <location>
        <begin position="29"/>
        <end position="444"/>
    </location>
</feature>
<keyword evidence="1" id="KW-0472">Membrane</keyword>
<dbReference type="OrthoDB" id="2100241at2759"/>
<dbReference type="SUPFAM" id="SSF56300">
    <property type="entry name" value="Metallo-dependent phosphatases"/>
    <property type="match status" value="1"/>
</dbReference>
<dbReference type="STRING" id="1156394.T0QLL4"/>
<dbReference type="InterPro" id="IPR018946">
    <property type="entry name" value="PhoD-like_MPP"/>
</dbReference>
<dbReference type="RefSeq" id="XP_008610923.1">
    <property type="nucleotide sequence ID" value="XM_008612701.1"/>
</dbReference>
<evidence type="ECO:0000313" key="4">
    <source>
        <dbReference type="EMBL" id="EQC35606.1"/>
    </source>
</evidence>
<keyword evidence="2" id="KW-0732">Signal</keyword>
<accession>T0QLL4</accession>
<feature type="domain" description="PhoD-like phosphatase metallophosphatase" evidence="3">
    <location>
        <begin position="183"/>
        <end position="354"/>
    </location>
</feature>
<protein>
    <recommendedName>
        <fullName evidence="3">PhoD-like phosphatase metallophosphatase domain-containing protein</fullName>
    </recommendedName>
</protein>
<dbReference type="Gene3D" id="3.60.21.70">
    <property type="entry name" value="PhoD-like phosphatase"/>
    <property type="match status" value="1"/>
</dbReference>
<reference evidence="4 5" key="1">
    <citation type="submission" date="2012-04" db="EMBL/GenBank/DDBJ databases">
        <title>The Genome Sequence of Saprolegnia declina VS20.</title>
        <authorList>
            <consortium name="The Broad Institute Genome Sequencing Platform"/>
            <person name="Russ C."/>
            <person name="Nusbaum C."/>
            <person name="Tyler B."/>
            <person name="van West P."/>
            <person name="Dieguez-Uribeondo J."/>
            <person name="de Bruijn I."/>
            <person name="Tripathy S."/>
            <person name="Jiang R."/>
            <person name="Young S.K."/>
            <person name="Zeng Q."/>
            <person name="Gargeya S."/>
            <person name="Fitzgerald M."/>
            <person name="Haas B."/>
            <person name="Abouelleil A."/>
            <person name="Alvarado L."/>
            <person name="Arachchi H.M."/>
            <person name="Berlin A."/>
            <person name="Chapman S.B."/>
            <person name="Goldberg J."/>
            <person name="Griggs A."/>
            <person name="Gujja S."/>
            <person name="Hansen M."/>
            <person name="Howarth C."/>
            <person name="Imamovic A."/>
            <person name="Larimer J."/>
            <person name="McCowen C."/>
            <person name="Montmayeur A."/>
            <person name="Murphy C."/>
            <person name="Neiman D."/>
            <person name="Pearson M."/>
            <person name="Priest M."/>
            <person name="Roberts A."/>
            <person name="Saif S."/>
            <person name="Shea T."/>
            <person name="Sisk P."/>
            <person name="Sykes S."/>
            <person name="Wortman J."/>
            <person name="Nusbaum C."/>
            <person name="Birren B."/>
        </authorList>
    </citation>
    <scope>NUCLEOTIDE SEQUENCE [LARGE SCALE GENOMIC DNA]</scope>
    <source>
        <strain evidence="4 5">VS20</strain>
    </source>
</reference>
<organism evidence="4 5">
    <name type="scientific">Saprolegnia diclina (strain VS20)</name>
    <dbReference type="NCBI Taxonomy" id="1156394"/>
    <lineage>
        <taxon>Eukaryota</taxon>
        <taxon>Sar</taxon>
        <taxon>Stramenopiles</taxon>
        <taxon>Oomycota</taxon>
        <taxon>Saprolegniomycetes</taxon>
        <taxon>Saprolegniales</taxon>
        <taxon>Saprolegniaceae</taxon>
        <taxon>Saprolegnia</taxon>
    </lineage>
</organism>
<dbReference type="AlphaFoldDB" id="T0QLL4"/>
<dbReference type="eggNOG" id="ENOG502QPM1">
    <property type="taxonomic scope" value="Eukaryota"/>
</dbReference>
<gene>
    <name evidence="4" type="ORF">SDRG_06892</name>
</gene>
<keyword evidence="1" id="KW-0812">Transmembrane</keyword>
<dbReference type="OMA" id="SGPMVGY"/>
<evidence type="ECO:0000313" key="5">
    <source>
        <dbReference type="Proteomes" id="UP000030762"/>
    </source>
</evidence>
<dbReference type="EMBL" id="JH767150">
    <property type="protein sequence ID" value="EQC35606.1"/>
    <property type="molecule type" value="Genomic_DNA"/>
</dbReference>
<sequence>MQSQVRVSVGLALLALLVHVYMKTMAQGEESLVQLGAVTTSSIALWLFALNATSVRVRYSNADNDTPQQVVQSLLSRAPATLWLQGLAPATTYRLHVELLDETTTHVVYAKDMAASTLSDDVSAPVSFAFGSCTMAIPLLYDLVGFGSNLDYIASVVSPAFMLLLGDQVYADIDIPTRATDALYQATVQDPSYKALTQSTPIFSMYDDHEIFNNWNQGEDDPLYTERVRLFHVYFGQRNPKPLRDGDHYYAWQAGAASFFMLDVRKYASPKTMVDGPTKTKLGAVQKRHLLAWLLAAKTPFKFMVSPMVVSSLGLHSTDEGWALYQSEYHEIFDAVVAHNISGVVVLSGDLHWAGFFQHGAYPFLFEMGASPIAALPVPPLVPRWLVDSTDTLHFSSFTGTHFGLVDVASRSLRLTIYRARLGWPQPVFTRELLWTDTIPEPAT</sequence>
<proteinExistence type="predicted"/>
<dbReference type="InParanoid" id="T0QLL4"/>
<dbReference type="GeneID" id="19947619"/>
<dbReference type="PANTHER" id="PTHR33987:SF1">
    <property type="entry name" value="CALCINEURIN-LIKE METALLO-PHOSPHOESTERASE SUPERFAMILY PROTEIN"/>
    <property type="match status" value="1"/>
</dbReference>
<dbReference type="CDD" id="cd07389">
    <property type="entry name" value="MPP_PhoD"/>
    <property type="match status" value="1"/>
</dbReference>